<reference evidence="1 2" key="1">
    <citation type="journal article" date="2014" name="Genome Announc.">
        <title>Complete genome sequence of Magnetospirillum gryphiswaldense MSR-1.</title>
        <authorList>
            <person name="Wang X."/>
            <person name="Wang Q."/>
            <person name="Zhang W."/>
            <person name="Wang Y."/>
            <person name="Li L."/>
            <person name="Wen T."/>
            <person name="Zhang T."/>
            <person name="Zhang Y."/>
            <person name="Xu J."/>
            <person name="Hu J."/>
            <person name="Li S."/>
            <person name="Liu L."/>
            <person name="Liu J."/>
            <person name="Jiang W."/>
            <person name="Tian J."/>
            <person name="Li Y."/>
            <person name="Schuler D."/>
            <person name="Wang L."/>
            <person name="Li J."/>
        </authorList>
    </citation>
    <scope>NUCLEOTIDE SEQUENCE [LARGE SCALE GENOMIC DNA]</scope>
    <source>
        <strain evidence="2">DSM 6361 / JCM 21280 / NBRC 15271 / MSR-1</strain>
    </source>
</reference>
<keyword evidence="2" id="KW-1185">Reference proteome</keyword>
<sequence>MSCRIDVVIIDFFSEFPGRLNFFIGEIGHGDILLEWFEAEAGSIIDSTVNAVTWA</sequence>
<evidence type="ECO:0000313" key="1">
    <source>
        <dbReference type="EMBL" id="CDK98338.1"/>
    </source>
</evidence>
<name>V6F1I3_MAGGM</name>
<dbReference type="EMBL" id="HG794546">
    <property type="protein sequence ID" value="CDK98338.1"/>
    <property type="molecule type" value="Genomic_DNA"/>
</dbReference>
<dbReference type="AlphaFoldDB" id="V6F1I3"/>
<evidence type="ECO:0000313" key="2">
    <source>
        <dbReference type="Proteomes" id="UP000018922"/>
    </source>
</evidence>
<dbReference type="KEGG" id="mgy:MGMSRv2__1123"/>
<dbReference type="HOGENOM" id="CLU_3026915_0_0_5"/>
<accession>V6F1I3</accession>
<organism evidence="1 2">
    <name type="scientific">Magnetospirillum gryphiswaldense (strain DSM 6361 / JCM 21280 / NBRC 15271 / MSR-1)</name>
    <dbReference type="NCBI Taxonomy" id="431944"/>
    <lineage>
        <taxon>Bacteria</taxon>
        <taxon>Pseudomonadati</taxon>
        <taxon>Pseudomonadota</taxon>
        <taxon>Alphaproteobacteria</taxon>
        <taxon>Rhodospirillales</taxon>
        <taxon>Rhodospirillaceae</taxon>
        <taxon>Magnetospirillum</taxon>
    </lineage>
</organism>
<gene>
    <name evidence="1" type="ordered locus">MGMSRv2__1123</name>
</gene>
<protein>
    <submittedName>
        <fullName evidence="1">Uncharacterized protein</fullName>
    </submittedName>
</protein>
<proteinExistence type="predicted"/>
<dbReference type="Proteomes" id="UP000018922">
    <property type="component" value="Chromosome I"/>
</dbReference>